<organism evidence="2">
    <name type="scientific">Brassica cretica</name>
    <name type="common">Mustard</name>
    <dbReference type="NCBI Taxonomy" id="69181"/>
    <lineage>
        <taxon>Eukaryota</taxon>
        <taxon>Viridiplantae</taxon>
        <taxon>Streptophyta</taxon>
        <taxon>Embryophyta</taxon>
        <taxon>Tracheophyta</taxon>
        <taxon>Spermatophyta</taxon>
        <taxon>Magnoliopsida</taxon>
        <taxon>eudicotyledons</taxon>
        <taxon>Gunneridae</taxon>
        <taxon>Pentapetalae</taxon>
        <taxon>rosids</taxon>
        <taxon>malvids</taxon>
        <taxon>Brassicales</taxon>
        <taxon>Brassicaceae</taxon>
        <taxon>Brassiceae</taxon>
        <taxon>Brassica</taxon>
    </lineage>
</organism>
<reference evidence="2" key="1">
    <citation type="submission" date="2019-12" db="EMBL/GenBank/DDBJ databases">
        <title>Genome sequencing and annotation of Brassica cretica.</title>
        <authorList>
            <person name="Studholme D.J."/>
            <person name="Sarris P.F."/>
        </authorList>
    </citation>
    <scope>NUCLEOTIDE SEQUENCE</scope>
    <source>
        <strain evidence="2">PFS-102/07</strain>
        <tissue evidence="2">Leaf</tissue>
    </source>
</reference>
<evidence type="ECO:0000256" key="1">
    <source>
        <dbReference type="SAM" id="MobiDB-lite"/>
    </source>
</evidence>
<accession>A0A8S9MD97</accession>
<gene>
    <name evidence="3" type="ORF">DY000_02007271</name>
    <name evidence="2" type="ORF">F2Q70_00011803</name>
</gene>
<dbReference type="AlphaFoldDB" id="A0A8S9MD97"/>
<evidence type="ECO:0000313" key="3">
    <source>
        <dbReference type="EMBL" id="KAF3546654.1"/>
    </source>
</evidence>
<name>A0A8S9MD97_BRACR</name>
<keyword evidence="4" id="KW-1185">Reference proteome</keyword>
<reference evidence="3 4" key="3">
    <citation type="journal article" date="2020" name="BMC Genomics">
        <title>Intraspecific diversification of the crop wild relative Brassica cretica Lam. using demographic model selection.</title>
        <authorList>
            <person name="Kioukis A."/>
            <person name="Michalopoulou V.A."/>
            <person name="Briers L."/>
            <person name="Pirintsos S."/>
            <person name="Studholme D.J."/>
            <person name="Pavlidis P."/>
            <person name="Sarris P.F."/>
        </authorList>
    </citation>
    <scope>NUCLEOTIDE SEQUENCE [LARGE SCALE GENOMIC DNA]</scope>
    <source>
        <strain evidence="4">cv. PFS-1207/04</strain>
        <strain evidence="3">PFS-1207/04</strain>
    </source>
</reference>
<protein>
    <submittedName>
        <fullName evidence="2">Uncharacterized protein</fullName>
    </submittedName>
</protein>
<evidence type="ECO:0000313" key="4">
    <source>
        <dbReference type="Proteomes" id="UP000266723"/>
    </source>
</evidence>
<sequence>MPSWMMIYDKWLRRRSSMSFAGSHWCRSTPSFEHRLTETDEHRSTSVSPHREVASCATVRILTHKEFAANHPHPPKPFHIKKSDINRRPPMTYRVQLPKTDEARLNALRNPSQPSEHMADNFE</sequence>
<dbReference type="OrthoDB" id="10554299at2759"/>
<dbReference type="EMBL" id="QGKV02000832">
    <property type="protein sequence ID" value="KAF3546654.1"/>
    <property type="molecule type" value="Genomic_DNA"/>
</dbReference>
<proteinExistence type="predicted"/>
<dbReference type="EMBL" id="QGKY02000089">
    <property type="protein sequence ID" value="KAF2615911.1"/>
    <property type="molecule type" value="Genomic_DNA"/>
</dbReference>
<dbReference type="Proteomes" id="UP000266723">
    <property type="component" value="Unassembled WGS sequence"/>
</dbReference>
<comment type="caution">
    <text evidence="2">The sequence shown here is derived from an EMBL/GenBank/DDBJ whole genome shotgun (WGS) entry which is preliminary data.</text>
</comment>
<feature type="region of interest" description="Disordered" evidence="1">
    <location>
        <begin position="68"/>
        <end position="123"/>
    </location>
</feature>
<evidence type="ECO:0000313" key="2">
    <source>
        <dbReference type="EMBL" id="KAF2615911.1"/>
    </source>
</evidence>
<reference evidence="3" key="2">
    <citation type="submission" date="2019-12" db="EMBL/GenBank/DDBJ databases">
        <authorList>
            <person name="Studholme D.J."/>
            <person name="Sarris P."/>
        </authorList>
    </citation>
    <scope>NUCLEOTIDE SEQUENCE</scope>
    <source>
        <strain evidence="3">PFS-1207/04</strain>
        <tissue evidence="3">Leaf</tissue>
    </source>
</reference>